<accession>A0A0N8KRC6</accession>
<gene>
    <name evidence="1" type="ORF">MPEBLZ_00874</name>
</gene>
<evidence type="ECO:0000313" key="2">
    <source>
        <dbReference type="Proteomes" id="UP000050360"/>
    </source>
</evidence>
<evidence type="ECO:0000313" key="1">
    <source>
        <dbReference type="EMBL" id="KPQ44562.1"/>
    </source>
</evidence>
<proteinExistence type="predicted"/>
<reference evidence="1 2" key="1">
    <citation type="submission" date="2015-09" db="EMBL/GenBank/DDBJ databases">
        <title>A metagenomics-based metabolic model of nitrate-dependent anaerobic oxidation of methane by Methanoperedens-like archaea.</title>
        <authorList>
            <person name="Arshad A."/>
            <person name="Speth D.R."/>
            <person name="De Graaf R.M."/>
            <person name="Op Den Camp H.J."/>
            <person name="Jetten M.S."/>
            <person name="Welte C.U."/>
        </authorList>
    </citation>
    <scope>NUCLEOTIDE SEQUENCE [LARGE SCALE GENOMIC DNA]</scope>
</reference>
<feature type="non-terminal residue" evidence="1">
    <location>
        <position position="1"/>
    </location>
</feature>
<sequence>EPTKINNMMNTLKVQLQDFGKVVQEKILLILWVQGKQTC</sequence>
<comment type="caution">
    <text evidence="1">The sequence shown here is derived from an EMBL/GenBank/DDBJ whole genome shotgun (WGS) entry which is preliminary data.</text>
</comment>
<dbReference type="EMBL" id="LKCM01000076">
    <property type="protein sequence ID" value="KPQ44562.1"/>
    <property type="molecule type" value="Genomic_DNA"/>
</dbReference>
<dbReference type="Proteomes" id="UP000050360">
    <property type="component" value="Unassembled WGS sequence"/>
</dbReference>
<protein>
    <submittedName>
        <fullName evidence="1">Uncharacterized protein</fullName>
    </submittedName>
</protein>
<name>A0A0N8KRC6_9EURY</name>
<organism evidence="1 2">
    <name type="scientific">Candidatus Methanoperedens nitratireducens</name>
    <dbReference type="NCBI Taxonomy" id="1392998"/>
    <lineage>
        <taxon>Archaea</taxon>
        <taxon>Methanobacteriati</taxon>
        <taxon>Methanobacteriota</taxon>
        <taxon>Stenosarchaea group</taxon>
        <taxon>Methanomicrobia</taxon>
        <taxon>Methanosarcinales</taxon>
        <taxon>ANME-2 cluster</taxon>
        <taxon>Candidatus Methanoperedentaceae</taxon>
        <taxon>Candidatus Methanoperedens</taxon>
    </lineage>
</organism>
<dbReference type="AlphaFoldDB" id="A0A0N8KRC6"/>